<dbReference type="SUPFAM" id="SSF56784">
    <property type="entry name" value="HAD-like"/>
    <property type="match status" value="1"/>
</dbReference>
<dbReference type="GO" id="GO:0008253">
    <property type="term" value="F:5'-nucleotidase activity"/>
    <property type="evidence" value="ECO:0007669"/>
    <property type="project" value="InterPro"/>
</dbReference>
<name>A0A5C3LFT8_COPMA</name>
<dbReference type="InterPro" id="IPR052419">
    <property type="entry name" value="5_3-deoxyribonucleotidase-like"/>
</dbReference>
<sequence length="290" mass="33331">MSSAASINPLESPILQSVELREEELDRERRLLEELVHPPPGPLIAVDLDDVLSQTNQEVADWHNENYGTDMKTSDFLYYYYWKNKYWGDPKETFKKVAKFYETDRIYQSRPVEGAKDGLEELKKLGYRLIIVTARSKDTADQSWTWVQKYFPGCFESIVCTGQFTDGHKEGHEVVTRLSKAQVCNDLKAVLLIDDSAENALQCATAEEPVPVLLFGDYEWNQRVSSRDDTQADSTFAVRFEREGGREFWKDEKLEIPAGAPLWRAANWSSAVQFVKERRYLGPPDETSKV</sequence>
<protein>
    <submittedName>
        <fullName evidence="2">Uncharacterized protein</fullName>
    </submittedName>
</protein>
<dbReference type="AlphaFoldDB" id="A0A5C3LFT8"/>
<dbReference type="STRING" id="230819.A0A5C3LFT8"/>
<dbReference type="Gene3D" id="3.40.50.1000">
    <property type="entry name" value="HAD superfamily/HAD-like"/>
    <property type="match status" value="1"/>
</dbReference>
<gene>
    <name evidence="2" type="ORF">FA15DRAFT_713399</name>
</gene>
<proteinExistence type="predicted"/>
<dbReference type="PANTHER" id="PTHR35134">
    <property type="entry name" value="NUCLEOTIDASE YQFW-RELATED"/>
    <property type="match status" value="1"/>
</dbReference>
<dbReference type="InterPro" id="IPR036412">
    <property type="entry name" value="HAD-like_sf"/>
</dbReference>
<organism evidence="2 3">
    <name type="scientific">Coprinopsis marcescibilis</name>
    <name type="common">Agaric fungus</name>
    <name type="synonym">Psathyrella marcescibilis</name>
    <dbReference type="NCBI Taxonomy" id="230819"/>
    <lineage>
        <taxon>Eukaryota</taxon>
        <taxon>Fungi</taxon>
        <taxon>Dikarya</taxon>
        <taxon>Basidiomycota</taxon>
        <taxon>Agaricomycotina</taxon>
        <taxon>Agaricomycetes</taxon>
        <taxon>Agaricomycetidae</taxon>
        <taxon>Agaricales</taxon>
        <taxon>Agaricineae</taxon>
        <taxon>Psathyrellaceae</taxon>
        <taxon>Coprinopsis</taxon>
    </lineage>
</organism>
<evidence type="ECO:0000313" key="2">
    <source>
        <dbReference type="EMBL" id="TFK30756.1"/>
    </source>
</evidence>
<accession>A0A5C3LFT8</accession>
<dbReference type="InterPro" id="IPR023214">
    <property type="entry name" value="HAD_sf"/>
</dbReference>
<dbReference type="Pfam" id="PF06941">
    <property type="entry name" value="NT5C"/>
    <property type="match status" value="1"/>
</dbReference>
<dbReference type="GO" id="GO:0009264">
    <property type="term" value="P:deoxyribonucleotide catabolic process"/>
    <property type="evidence" value="ECO:0007669"/>
    <property type="project" value="InterPro"/>
</dbReference>
<dbReference type="EMBL" id="ML210146">
    <property type="protein sequence ID" value="TFK30756.1"/>
    <property type="molecule type" value="Genomic_DNA"/>
</dbReference>
<dbReference type="PANTHER" id="PTHR35134:SF2">
    <property type="entry name" value="NUCLEOTIDASE YQFW-RELATED"/>
    <property type="match status" value="1"/>
</dbReference>
<evidence type="ECO:0000256" key="1">
    <source>
        <dbReference type="PIRSR" id="PIRSR610708-1"/>
    </source>
</evidence>
<reference evidence="2 3" key="1">
    <citation type="journal article" date="2019" name="Nat. Ecol. Evol.">
        <title>Megaphylogeny resolves global patterns of mushroom evolution.</title>
        <authorList>
            <person name="Varga T."/>
            <person name="Krizsan K."/>
            <person name="Foldi C."/>
            <person name="Dima B."/>
            <person name="Sanchez-Garcia M."/>
            <person name="Sanchez-Ramirez S."/>
            <person name="Szollosi G.J."/>
            <person name="Szarkandi J.G."/>
            <person name="Papp V."/>
            <person name="Albert L."/>
            <person name="Andreopoulos W."/>
            <person name="Angelini C."/>
            <person name="Antonin V."/>
            <person name="Barry K.W."/>
            <person name="Bougher N.L."/>
            <person name="Buchanan P."/>
            <person name="Buyck B."/>
            <person name="Bense V."/>
            <person name="Catcheside P."/>
            <person name="Chovatia M."/>
            <person name="Cooper J."/>
            <person name="Damon W."/>
            <person name="Desjardin D."/>
            <person name="Finy P."/>
            <person name="Geml J."/>
            <person name="Haridas S."/>
            <person name="Hughes K."/>
            <person name="Justo A."/>
            <person name="Karasinski D."/>
            <person name="Kautmanova I."/>
            <person name="Kiss B."/>
            <person name="Kocsube S."/>
            <person name="Kotiranta H."/>
            <person name="LaButti K.M."/>
            <person name="Lechner B.E."/>
            <person name="Liimatainen K."/>
            <person name="Lipzen A."/>
            <person name="Lukacs Z."/>
            <person name="Mihaltcheva S."/>
            <person name="Morgado L.N."/>
            <person name="Niskanen T."/>
            <person name="Noordeloos M.E."/>
            <person name="Ohm R.A."/>
            <person name="Ortiz-Santana B."/>
            <person name="Ovrebo C."/>
            <person name="Racz N."/>
            <person name="Riley R."/>
            <person name="Savchenko A."/>
            <person name="Shiryaev A."/>
            <person name="Soop K."/>
            <person name="Spirin V."/>
            <person name="Szebenyi C."/>
            <person name="Tomsovsky M."/>
            <person name="Tulloss R.E."/>
            <person name="Uehling J."/>
            <person name="Grigoriev I.V."/>
            <person name="Vagvolgyi C."/>
            <person name="Papp T."/>
            <person name="Martin F.M."/>
            <person name="Miettinen O."/>
            <person name="Hibbett D.S."/>
            <person name="Nagy L.G."/>
        </authorList>
    </citation>
    <scope>NUCLEOTIDE SEQUENCE [LARGE SCALE GENOMIC DNA]</scope>
    <source>
        <strain evidence="2 3">CBS 121175</strain>
    </source>
</reference>
<dbReference type="InterPro" id="IPR010708">
    <property type="entry name" value="5'(3')-deoxyribonucleotidase"/>
</dbReference>
<feature type="active site" description="Proton donor" evidence="1">
    <location>
        <position position="49"/>
    </location>
</feature>
<keyword evidence="3" id="KW-1185">Reference proteome</keyword>
<evidence type="ECO:0000313" key="3">
    <source>
        <dbReference type="Proteomes" id="UP000307440"/>
    </source>
</evidence>
<dbReference type="OrthoDB" id="10248475at2759"/>
<dbReference type="Proteomes" id="UP000307440">
    <property type="component" value="Unassembled WGS sequence"/>
</dbReference>
<feature type="active site" description="Nucleophile" evidence="1">
    <location>
        <position position="47"/>
    </location>
</feature>